<keyword evidence="8" id="KW-1185">Reference proteome</keyword>
<keyword evidence="2" id="KW-0813">Transport</keyword>
<feature type="domain" description="ABC transporter" evidence="6">
    <location>
        <begin position="17"/>
        <end position="261"/>
    </location>
</feature>
<dbReference type="SUPFAM" id="SSF52540">
    <property type="entry name" value="P-loop containing nucleoside triphosphate hydrolases"/>
    <property type="match status" value="1"/>
</dbReference>
<dbReference type="InterPro" id="IPR050319">
    <property type="entry name" value="ABC_transp_ATP-bind"/>
</dbReference>
<dbReference type="InterPro" id="IPR027417">
    <property type="entry name" value="P-loop_NTPase"/>
</dbReference>
<accession>A0ABS4BCS7</accession>
<dbReference type="Pfam" id="PF00005">
    <property type="entry name" value="ABC_tran"/>
    <property type="match status" value="1"/>
</dbReference>
<name>A0ABS4BCS7_9HYPH</name>
<dbReference type="InterPro" id="IPR017871">
    <property type="entry name" value="ABC_transporter-like_CS"/>
</dbReference>
<feature type="region of interest" description="Disordered" evidence="5">
    <location>
        <begin position="271"/>
        <end position="306"/>
    </location>
</feature>
<dbReference type="CDD" id="cd03257">
    <property type="entry name" value="ABC_NikE_OppD_transporters"/>
    <property type="match status" value="1"/>
</dbReference>
<dbReference type="EMBL" id="JAGJCF010000002">
    <property type="protein sequence ID" value="MBP0614553.1"/>
    <property type="molecule type" value="Genomic_DNA"/>
</dbReference>
<evidence type="ECO:0000256" key="2">
    <source>
        <dbReference type="ARBA" id="ARBA00022448"/>
    </source>
</evidence>
<dbReference type="InterPro" id="IPR003439">
    <property type="entry name" value="ABC_transporter-like_ATP-bd"/>
</dbReference>
<evidence type="ECO:0000259" key="6">
    <source>
        <dbReference type="PROSITE" id="PS50893"/>
    </source>
</evidence>
<dbReference type="RefSeq" id="WP_209592993.1">
    <property type="nucleotide sequence ID" value="NZ_JAGJCF010000002.1"/>
</dbReference>
<dbReference type="PANTHER" id="PTHR43776">
    <property type="entry name" value="TRANSPORT ATP-BINDING PROTEIN"/>
    <property type="match status" value="1"/>
</dbReference>
<keyword evidence="3" id="KW-0547">Nucleotide-binding</keyword>
<dbReference type="InterPro" id="IPR003593">
    <property type="entry name" value="AAA+_ATPase"/>
</dbReference>
<sequence>MSDHSAPILIEARDIALDLADMNARKSLGKRPSIRILNPMSLTVRRGEIVGIVGESGSGKSSLGRVLLRLHEPSEGRLTFGGIDVTHCPEAELRPLRQRMQMIFQDPQSSLNPRRRIRAIIGAGLALDPEVTPKTREAALESIAAQVGVDSALLDRFPHELSGGQRQRVGIARAIATRPDFVLADEIVSGLDVSTQAQVLALLKTLARERQLALAFISHDLSVIRSLCDRVVVMRAGRIVEEGPCGAIFERPANAYTRQLLDAIPLPVPDPGWLDRETAEASPSSRSPTLPPGAPVRAAGNASPQP</sequence>
<comment type="similarity">
    <text evidence="1">Belongs to the ABC transporter superfamily.</text>
</comment>
<evidence type="ECO:0000256" key="4">
    <source>
        <dbReference type="ARBA" id="ARBA00022840"/>
    </source>
</evidence>
<dbReference type="Proteomes" id="UP000678276">
    <property type="component" value="Unassembled WGS sequence"/>
</dbReference>
<dbReference type="PROSITE" id="PS50893">
    <property type="entry name" value="ABC_TRANSPORTER_2"/>
    <property type="match status" value="1"/>
</dbReference>
<comment type="caution">
    <text evidence="7">The sequence shown here is derived from an EMBL/GenBank/DDBJ whole genome shotgun (WGS) entry which is preliminary data.</text>
</comment>
<dbReference type="SMART" id="SM00382">
    <property type="entry name" value="AAA"/>
    <property type="match status" value="1"/>
</dbReference>
<dbReference type="PROSITE" id="PS00211">
    <property type="entry name" value="ABC_TRANSPORTER_1"/>
    <property type="match status" value="1"/>
</dbReference>
<organism evidence="7 8">
    <name type="scientific">Jiella mangrovi</name>
    <dbReference type="NCBI Taxonomy" id="2821407"/>
    <lineage>
        <taxon>Bacteria</taxon>
        <taxon>Pseudomonadati</taxon>
        <taxon>Pseudomonadota</taxon>
        <taxon>Alphaproteobacteria</taxon>
        <taxon>Hyphomicrobiales</taxon>
        <taxon>Aurantimonadaceae</taxon>
        <taxon>Jiella</taxon>
    </lineage>
</organism>
<evidence type="ECO:0000256" key="5">
    <source>
        <dbReference type="SAM" id="MobiDB-lite"/>
    </source>
</evidence>
<evidence type="ECO:0000256" key="1">
    <source>
        <dbReference type="ARBA" id="ARBA00005417"/>
    </source>
</evidence>
<reference evidence="7 8" key="1">
    <citation type="submission" date="2021-04" db="EMBL/GenBank/DDBJ databases">
        <title>Whole genome sequence of Jiella sp. KSK16Y-1.</title>
        <authorList>
            <person name="Tuo L."/>
        </authorList>
    </citation>
    <scope>NUCLEOTIDE SEQUENCE [LARGE SCALE GENOMIC DNA]</scope>
    <source>
        <strain evidence="7 8">KSK16Y-1</strain>
    </source>
</reference>
<gene>
    <name evidence="7" type="ORF">J6595_03060</name>
</gene>
<dbReference type="GO" id="GO:0005524">
    <property type="term" value="F:ATP binding"/>
    <property type="evidence" value="ECO:0007669"/>
    <property type="project" value="UniProtKB-KW"/>
</dbReference>
<proteinExistence type="inferred from homology"/>
<evidence type="ECO:0000313" key="7">
    <source>
        <dbReference type="EMBL" id="MBP0614553.1"/>
    </source>
</evidence>
<evidence type="ECO:0000256" key="3">
    <source>
        <dbReference type="ARBA" id="ARBA00022741"/>
    </source>
</evidence>
<dbReference type="Gene3D" id="3.40.50.300">
    <property type="entry name" value="P-loop containing nucleotide triphosphate hydrolases"/>
    <property type="match status" value="1"/>
</dbReference>
<protein>
    <submittedName>
        <fullName evidence="7">ABC transporter ATP-binding protein</fullName>
    </submittedName>
</protein>
<keyword evidence="4 7" id="KW-0067">ATP-binding</keyword>
<evidence type="ECO:0000313" key="8">
    <source>
        <dbReference type="Proteomes" id="UP000678276"/>
    </source>
</evidence>